<sequence>MSKNDDKQQELESGQSQERHLSRTDFLKVATAGVLGAAGLALSFPQTTFAAKEPPFAPPRGDDDRGEHGLPRNDVEAGLYVIQSRLNGYVLDIRGGNTSPGARIIAYPLNTPLTPNQVWYISADGYIVSALNGYVLDISGASTAPATPIISYPRNSPASSNQRWRISRGYIISELNGYVLDIYGGNTAPGTQIISYPRNTPQSLNQQWNLRALVLSYIR</sequence>
<organism evidence="3 4">
    <name type="scientific">Dictyobacter alpinus</name>
    <dbReference type="NCBI Taxonomy" id="2014873"/>
    <lineage>
        <taxon>Bacteria</taxon>
        <taxon>Bacillati</taxon>
        <taxon>Chloroflexota</taxon>
        <taxon>Ktedonobacteria</taxon>
        <taxon>Ktedonobacterales</taxon>
        <taxon>Dictyobacteraceae</taxon>
        <taxon>Dictyobacter</taxon>
    </lineage>
</organism>
<evidence type="ECO:0000313" key="3">
    <source>
        <dbReference type="EMBL" id="GCE28829.1"/>
    </source>
</evidence>
<dbReference type="OrthoDB" id="164129at2"/>
<evidence type="ECO:0000259" key="2">
    <source>
        <dbReference type="SMART" id="SM00458"/>
    </source>
</evidence>
<feature type="compositionally biased region" description="Basic and acidic residues" evidence="1">
    <location>
        <begin position="60"/>
        <end position="72"/>
    </location>
</feature>
<accession>A0A402BBW7</accession>
<dbReference type="PROSITE" id="PS50231">
    <property type="entry name" value="RICIN_B_LECTIN"/>
    <property type="match status" value="1"/>
</dbReference>
<gene>
    <name evidence="3" type="ORF">KDA_43130</name>
</gene>
<evidence type="ECO:0000256" key="1">
    <source>
        <dbReference type="SAM" id="MobiDB-lite"/>
    </source>
</evidence>
<reference evidence="4" key="1">
    <citation type="submission" date="2018-12" db="EMBL/GenBank/DDBJ databases">
        <title>Tengunoibacter tsumagoiensis gen. nov., sp. nov., Dictyobacter kobayashii sp. nov., D. alpinus sp. nov., and D. joshuensis sp. nov. and description of Dictyobacteraceae fam. nov. within the order Ktedonobacterales isolated from Tengu-no-mugimeshi.</title>
        <authorList>
            <person name="Wang C.M."/>
            <person name="Zheng Y."/>
            <person name="Sakai Y."/>
            <person name="Toyoda A."/>
            <person name="Minakuchi Y."/>
            <person name="Abe K."/>
            <person name="Yokota A."/>
            <person name="Yabe S."/>
        </authorList>
    </citation>
    <scope>NUCLEOTIDE SEQUENCE [LARGE SCALE GENOMIC DNA]</scope>
    <source>
        <strain evidence="4">Uno16</strain>
    </source>
</reference>
<dbReference type="Gene3D" id="2.80.10.50">
    <property type="match status" value="3"/>
</dbReference>
<dbReference type="AlphaFoldDB" id="A0A402BBW7"/>
<dbReference type="SMART" id="SM00458">
    <property type="entry name" value="RICIN"/>
    <property type="match status" value="1"/>
</dbReference>
<dbReference type="CDD" id="cd00161">
    <property type="entry name" value="beta-trefoil_Ricin-like"/>
    <property type="match status" value="1"/>
</dbReference>
<feature type="region of interest" description="Disordered" evidence="1">
    <location>
        <begin position="1"/>
        <end position="23"/>
    </location>
</feature>
<protein>
    <recommendedName>
        <fullName evidence="2">Ricin B lectin domain-containing protein</fullName>
    </recommendedName>
</protein>
<keyword evidence="4" id="KW-1185">Reference proteome</keyword>
<dbReference type="Pfam" id="PF00652">
    <property type="entry name" value="Ricin_B_lectin"/>
    <property type="match status" value="1"/>
</dbReference>
<feature type="region of interest" description="Disordered" evidence="1">
    <location>
        <begin position="51"/>
        <end position="72"/>
    </location>
</feature>
<dbReference type="SUPFAM" id="SSF50370">
    <property type="entry name" value="Ricin B-like lectins"/>
    <property type="match status" value="1"/>
</dbReference>
<evidence type="ECO:0000313" key="4">
    <source>
        <dbReference type="Proteomes" id="UP000287171"/>
    </source>
</evidence>
<proteinExistence type="predicted"/>
<name>A0A402BBW7_9CHLR</name>
<feature type="compositionally biased region" description="Basic and acidic residues" evidence="1">
    <location>
        <begin position="1"/>
        <end position="10"/>
    </location>
</feature>
<dbReference type="RefSeq" id="WP_126629002.1">
    <property type="nucleotide sequence ID" value="NZ_BIFT01000001.1"/>
</dbReference>
<comment type="caution">
    <text evidence="3">The sequence shown here is derived from an EMBL/GenBank/DDBJ whole genome shotgun (WGS) entry which is preliminary data.</text>
</comment>
<feature type="domain" description="Ricin B lectin" evidence="2">
    <location>
        <begin position="77"/>
        <end position="211"/>
    </location>
</feature>
<dbReference type="PROSITE" id="PS51318">
    <property type="entry name" value="TAT"/>
    <property type="match status" value="1"/>
</dbReference>
<dbReference type="InterPro" id="IPR006311">
    <property type="entry name" value="TAT_signal"/>
</dbReference>
<dbReference type="InterPro" id="IPR000772">
    <property type="entry name" value="Ricin_B_lectin"/>
</dbReference>
<dbReference type="InterPro" id="IPR035992">
    <property type="entry name" value="Ricin_B-like_lectins"/>
</dbReference>
<dbReference type="Proteomes" id="UP000287171">
    <property type="component" value="Unassembled WGS sequence"/>
</dbReference>
<dbReference type="EMBL" id="BIFT01000001">
    <property type="protein sequence ID" value="GCE28829.1"/>
    <property type="molecule type" value="Genomic_DNA"/>
</dbReference>